<evidence type="ECO:0000256" key="2">
    <source>
        <dbReference type="SAM" id="MobiDB-lite"/>
    </source>
</evidence>
<dbReference type="OrthoDB" id="5305306at2759"/>
<feature type="non-terminal residue" evidence="3">
    <location>
        <position position="1"/>
    </location>
</feature>
<feature type="compositionally biased region" description="Basic residues" evidence="2">
    <location>
        <begin position="1"/>
        <end position="12"/>
    </location>
</feature>
<evidence type="ECO:0000313" key="3">
    <source>
        <dbReference type="EMBL" id="RFU27903.1"/>
    </source>
</evidence>
<protein>
    <submittedName>
        <fullName evidence="3">Uncharacterized protein</fullName>
    </submittedName>
</protein>
<keyword evidence="4" id="KW-1185">Reference proteome</keyword>
<dbReference type="EMBL" id="NCSJ02000185">
    <property type="protein sequence ID" value="RFU27903.1"/>
    <property type="molecule type" value="Genomic_DNA"/>
</dbReference>
<organism evidence="3 4">
    <name type="scientific">Scytalidium lignicola</name>
    <name type="common">Hyphomycete</name>
    <dbReference type="NCBI Taxonomy" id="5539"/>
    <lineage>
        <taxon>Eukaryota</taxon>
        <taxon>Fungi</taxon>
        <taxon>Dikarya</taxon>
        <taxon>Ascomycota</taxon>
        <taxon>Pezizomycotina</taxon>
        <taxon>Leotiomycetes</taxon>
        <taxon>Leotiomycetes incertae sedis</taxon>
        <taxon>Scytalidium</taxon>
    </lineage>
</organism>
<evidence type="ECO:0000313" key="4">
    <source>
        <dbReference type="Proteomes" id="UP000258309"/>
    </source>
</evidence>
<feature type="non-terminal residue" evidence="3">
    <location>
        <position position="259"/>
    </location>
</feature>
<name>A0A3E2H4E8_SCYLI</name>
<comment type="caution">
    <text evidence="3">The sequence shown here is derived from an EMBL/GenBank/DDBJ whole genome shotgun (WGS) entry which is preliminary data.</text>
</comment>
<feature type="coiled-coil region" evidence="1">
    <location>
        <begin position="55"/>
        <end position="84"/>
    </location>
</feature>
<keyword evidence="1" id="KW-0175">Coiled coil</keyword>
<feature type="compositionally biased region" description="Polar residues" evidence="2">
    <location>
        <begin position="13"/>
        <end position="22"/>
    </location>
</feature>
<proteinExistence type="predicted"/>
<evidence type="ECO:0000256" key="1">
    <source>
        <dbReference type="SAM" id="Coils"/>
    </source>
</evidence>
<dbReference type="Proteomes" id="UP000258309">
    <property type="component" value="Unassembled WGS sequence"/>
</dbReference>
<accession>A0A3E2H4E8</accession>
<gene>
    <name evidence="3" type="ORF">B7463_g8428</name>
</gene>
<feature type="region of interest" description="Disordered" evidence="2">
    <location>
        <begin position="1"/>
        <end position="26"/>
    </location>
</feature>
<dbReference type="AlphaFoldDB" id="A0A3E2H4E8"/>
<sequence length="259" mass="29307">MGPKFRQKRHQRTGSSSSWTSEQKQESQKLLRMQKAACHHGFFWSPVFPRSLGDYLRLKEELAAEEALMTRKQLEAKVEAALRIEQGQLNIPKVGTVMNGRVFEDDRSLVLAEKTGGLPIMGQMLSTLVAPWPEPSMFQEYGQQRLVAGKRRIMPPPVTMKGYNDELVVMQKLECQHEEGGLKEQQKDGRRQIKSKAAQECGGLVIGVSSWMRLMDRKEAGLEWAVLRAENRRRGLRFQVISTLPGSAWDIESRGKGSG</sequence>
<reference evidence="3 4" key="1">
    <citation type="submission" date="2018-05" db="EMBL/GenBank/DDBJ databases">
        <title>Draft genome sequence of Scytalidium lignicola DSM 105466, a ubiquitous saprotrophic fungus.</title>
        <authorList>
            <person name="Buettner E."/>
            <person name="Gebauer A.M."/>
            <person name="Hofrichter M."/>
            <person name="Liers C."/>
            <person name="Kellner H."/>
        </authorList>
    </citation>
    <scope>NUCLEOTIDE SEQUENCE [LARGE SCALE GENOMIC DNA]</scope>
    <source>
        <strain evidence="3 4">DSM 105466</strain>
    </source>
</reference>